<reference evidence="1 2" key="1">
    <citation type="submission" date="2020-09" db="EMBL/GenBank/DDBJ databases">
        <title>Characterization of Paenibacillus peoriae strain ZF390 with broad-spectrum antimicrobial activity as a potential biocontrol agent.</title>
        <authorList>
            <person name="Li L."/>
            <person name="Zhao Y."/>
            <person name="Li B."/>
            <person name="Xie X."/>
        </authorList>
    </citation>
    <scope>NUCLEOTIDE SEQUENCE [LARGE SCALE GENOMIC DNA]</scope>
    <source>
        <strain evidence="1 2">ZF390</strain>
    </source>
</reference>
<organism evidence="1 2">
    <name type="scientific">Paenibacillus peoriae</name>
    <dbReference type="NCBI Taxonomy" id="59893"/>
    <lineage>
        <taxon>Bacteria</taxon>
        <taxon>Bacillati</taxon>
        <taxon>Bacillota</taxon>
        <taxon>Bacilli</taxon>
        <taxon>Bacillales</taxon>
        <taxon>Paenibacillaceae</taxon>
        <taxon>Paenibacillus</taxon>
    </lineage>
</organism>
<dbReference type="Proteomes" id="UP000516384">
    <property type="component" value="Chromosome"/>
</dbReference>
<gene>
    <name evidence="1" type="ORF">IAQ67_16460</name>
</gene>
<evidence type="ECO:0000313" key="2">
    <source>
        <dbReference type="Proteomes" id="UP000516384"/>
    </source>
</evidence>
<dbReference type="EMBL" id="CP061172">
    <property type="protein sequence ID" value="QNR65479.1"/>
    <property type="molecule type" value="Genomic_DNA"/>
</dbReference>
<proteinExistence type="predicted"/>
<sequence>MKTKIFTGIDGLELIVNSRKSAVIFEMNHNQMNNKCSVTYNFEIKDFIELYKYVEIISNESWDNFTPKEANSLGADYYEYYDREHDNNGYLYLREDMLKIDRPLLESNKLYQFNKRKMESFIYDLKKIVDNAILVQIK</sequence>
<protein>
    <submittedName>
        <fullName evidence="1">Uncharacterized protein</fullName>
    </submittedName>
</protein>
<dbReference type="AlphaFoldDB" id="A0A7H0Y321"/>
<evidence type="ECO:0000313" key="1">
    <source>
        <dbReference type="EMBL" id="QNR65479.1"/>
    </source>
</evidence>
<name>A0A7H0Y321_9BACL</name>
<accession>A0A7H0Y321</accession>
<dbReference type="RefSeq" id="WP_190297375.1">
    <property type="nucleotide sequence ID" value="NZ_CP061172.1"/>
</dbReference>